<keyword evidence="1" id="KW-0732">Signal</keyword>
<dbReference type="Proteomes" id="UP000321249">
    <property type="component" value="Unassembled WGS sequence"/>
</dbReference>
<accession>A0A5C6TPG0</accession>
<comment type="caution">
    <text evidence="2">The sequence shown here is derived from an EMBL/GenBank/DDBJ whole genome shotgun (WGS) entry which is preliminary data.</text>
</comment>
<dbReference type="AlphaFoldDB" id="A0A5C6TPG0"/>
<organism evidence="2 3">
    <name type="scientific">Allosphingosinicella ginsenosidimutans</name>
    <dbReference type="NCBI Taxonomy" id="1176539"/>
    <lineage>
        <taxon>Bacteria</taxon>
        <taxon>Pseudomonadati</taxon>
        <taxon>Pseudomonadota</taxon>
        <taxon>Alphaproteobacteria</taxon>
        <taxon>Sphingomonadales</taxon>
        <taxon>Sphingomonadaceae</taxon>
        <taxon>Allosphingosinicella</taxon>
    </lineage>
</organism>
<sequence>MKRAPLLALAALASAPAFAVGLGPLAKSGVTDTDRKGFYLTLINPYPTATAFHAYAIGPEDETEQVRVRILPAATTLPARSNRRILVIATGLRPGETYAFRVCAERAQNPEELLHARVCSRLSARRLPAA</sequence>
<name>A0A5C6TPG0_9SPHN</name>
<dbReference type="EMBL" id="VOQQ01000001">
    <property type="protein sequence ID" value="TXC62314.1"/>
    <property type="molecule type" value="Genomic_DNA"/>
</dbReference>
<reference evidence="2 3" key="1">
    <citation type="journal article" date="2015" name="J. Microbiol.">
        <title>Sphingosinicella ginsenosidimutans sp. nov., with ginsenoside converting activity.</title>
        <authorList>
            <person name="Kim J.K."/>
            <person name="Kang M.S."/>
            <person name="Park S.C."/>
            <person name="Kim K.M."/>
            <person name="Choi K."/>
            <person name="Yoon M.H."/>
            <person name="Im W.T."/>
        </authorList>
    </citation>
    <scope>NUCLEOTIDE SEQUENCE [LARGE SCALE GENOMIC DNA]</scope>
    <source>
        <strain evidence="2 3">BS-11</strain>
    </source>
</reference>
<dbReference type="RefSeq" id="WP_147041702.1">
    <property type="nucleotide sequence ID" value="NZ_BAABIR010000001.1"/>
</dbReference>
<dbReference type="OrthoDB" id="7596462at2"/>
<feature type="chain" id="PRO_5022908877" evidence="1">
    <location>
        <begin position="20"/>
        <end position="130"/>
    </location>
</feature>
<gene>
    <name evidence="2" type="ORF">FRZ32_00765</name>
</gene>
<protein>
    <submittedName>
        <fullName evidence="2">Uncharacterized protein</fullName>
    </submittedName>
</protein>
<evidence type="ECO:0000313" key="3">
    <source>
        <dbReference type="Proteomes" id="UP000321249"/>
    </source>
</evidence>
<proteinExistence type="predicted"/>
<evidence type="ECO:0000313" key="2">
    <source>
        <dbReference type="EMBL" id="TXC62314.1"/>
    </source>
</evidence>
<keyword evidence="3" id="KW-1185">Reference proteome</keyword>
<feature type="signal peptide" evidence="1">
    <location>
        <begin position="1"/>
        <end position="19"/>
    </location>
</feature>
<evidence type="ECO:0000256" key="1">
    <source>
        <dbReference type="SAM" id="SignalP"/>
    </source>
</evidence>